<dbReference type="Proteomes" id="UP000652761">
    <property type="component" value="Unassembled WGS sequence"/>
</dbReference>
<name>A0A843VQ20_COLES</name>
<keyword evidence="4" id="KW-1185">Reference proteome</keyword>
<evidence type="ECO:0000256" key="1">
    <source>
        <dbReference type="SAM" id="MobiDB-lite"/>
    </source>
</evidence>
<evidence type="ECO:0000313" key="4">
    <source>
        <dbReference type="Proteomes" id="UP000652761"/>
    </source>
</evidence>
<feature type="compositionally biased region" description="Low complexity" evidence="1">
    <location>
        <begin position="165"/>
        <end position="176"/>
    </location>
</feature>
<dbReference type="AlphaFoldDB" id="A0A843VQ20"/>
<dbReference type="EMBL" id="NMUH01002310">
    <property type="protein sequence ID" value="MQL99181.1"/>
    <property type="molecule type" value="Genomic_DNA"/>
</dbReference>
<comment type="caution">
    <text evidence="3">The sequence shown here is derived from an EMBL/GenBank/DDBJ whole genome shotgun (WGS) entry which is preliminary data.</text>
</comment>
<sequence>MHSLQQNPVPYSQGQTLQVPIQQLGQLQIPHSGGLAPLTQGVPSQQLIGLGGQLPTSQPVMQHLNVQQQGMSAANQQQLAASNIPHQLLSQPVQQSPTHIMLQQQTQSLQSTFQSTQQAFSQLQQQLQQMQPTLNQQQSSQATKQQSPWSGAAQPPVSSSPATGPTAVSSSTMSTTATPVSTLTAESLTCNWTEHTSPEGYKYYYNSVTKESKWEKPEELTLFEQQQQQKLQLQLQQQQNQQQQQQKSVVPQLQSQSQPQLLTQVPSAHHIAQLQQVQAQMQIRQQAPTQFLQPSLAYQASGAVSHQNTQVPGVTIDPVRVQQGLQAAQEWIWKNKPAGKRE</sequence>
<dbReference type="OrthoDB" id="628398at2759"/>
<dbReference type="SUPFAM" id="SSF51045">
    <property type="entry name" value="WW domain"/>
    <property type="match status" value="1"/>
</dbReference>
<feature type="compositionally biased region" description="Low complexity" evidence="1">
    <location>
        <begin position="130"/>
        <end position="147"/>
    </location>
</feature>
<gene>
    <name evidence="3" type="ORF">Taro_031904</name>
</gene>
<dbReference type="PROSITE" id="PS50020">
    <property type="entry name" value="WW_DOMAIN_2"/>
    <property type="match status" value="1"/>
</dbReference>
<dbReference type="SMART" id="SM00456">
    <property type="entry name" value="WW"/>
    <property type="match status" value="1"/>
</dbReference>
<dbReference type="Gene3D" id="2.20.70.10">
    <property type="match status" value="1"/>
</dbReference>
<reference evidence="3" key="1">
    <citation type="submission" date="2017-07" db="EMBL/GenBank/DDBJ databases">
        <title>Taro Niue Genome Assembly and Annotation.</title>
        <authorList>
            <person name="Atibalentja N."/>
            <person name="Keating K."/>
            <person name="Fields C.J."/>
        </authorList>
    </citation>
    <scope>NUCLEOTIDE SEQUENCE</scope>
    <source>
        <strain evidence="3">Niue_2</strain>
        <tissue evidence="3">Leaf</tissue>
    </source>
</reference>
<dbReference type="Pfam" id="PF00397">
    <property type="entry name" value="WW"/>
    <property type="match status" value="1"/>
</dbReference>
<feature type="region of interest" description="Disordered" evidence="1">
    <location>
        <begin position="130"/>
        <end position="176"/>
    </location>
</feature>
<evidence type="ECO:0000259" key="2">
    <source>
        <dbReference type="PROSITE" id="PS50020"/>
    </source>
</evidence>
<feature type="domain" description="WW" evidence="2">
    <location>
        <begin position="186"/>
        <end position="219"/>
    </location>
</feature>
<protein>
    <recommendedName>
        <fullName evidence="2">WW domain-containing protein</fullName>
    </recommendedName>
</protein>
<proteinExistence type="predicted"/>
<dbReference type="InterPro" id="IPR001202">
    <property type="entry name" value="WW_dom"/>
</dbReference>
<organism evidence="3 4">
    <name type="scientific">Colocasia esculenta</name>
    <name type="common">Wild taro</name>
    <name type="synonym">Arum esculentum</name>
    <dbReference type="NCBI Taxonomy" id="4460"/>
    <lineage>
        <taxon>Eukaryota</taxon>
        <taxon>Viridiplantae</taxon>
        <taxon>Streptophyta</taxon>
        <taxon>Embryophyta</taxon>
        <taxon>Tracheophyta</taxon>
        <taxon>Spermatophyta</taxon>
        <taxon>Magnoliopsida</taxon>
        <taxon>Liliopsida</taxon>
        <taxon>Araceae</taxon>
        <taxon>Aroideae</taxon>
        <taxon>Colocasieae</taxon>
        <taxon>Colocasia</taxon>
    </lineage>
</organism>
<evidence type="ECO:0000313" key="3">
    <source>
        <dbReference type="EMBL" id="MQL99181.1"/>
    </source>
</evidence>
<dbReference type="CDD" id="cd00201">
    <property type="entry name" value="WW"/>
    <property type="match status" value="1"/>
</dbReference>
<dbReference type="InterPro" id="IPR036020">
    <property type="entry name" value="WW_dom_sf"/>
</dbReference>
<accession>A0A843VQ20</accession>